<dbReference type="AlphaFoldDB" id="A0A3N0GV37"/>
<organism evidence="1 2">
    <name type="scientific">Nocardioides pocheonensis</name>
    <dbReference type="NCBI Taxonomy" id="661485"/>
    <lineage>
        <taxon>Bacteria</taxon>
        <taxon>Bacillati</taxon>
        <taxon>Actinomycetota</taxon>
        <taxon>Actinomycetes</taxon>
        <taxon>Propionibacteriales</taxon>
        <taxon>Nocardioidaceae</taxon>
        <taxon>Nocardioides</taxon>
    </lineage>
</organism>
<dbReference type="Proteomes" id="UP000279994">
    <property type="component" value="Unassembled WGS sequence"/>
</dbReference>
<dbReference type="RefSeq" id="WP_123221960.1">
    <property type="nucleotide sequence ID" value="NZ_RJSF01000011.1"/>
</dbReference>
<name>A0A3N0GV37_9ACTN</name>
<comment type="caution">
    <text evidence="1">The sequence shown here is derived from an EMBL/GenBank/DDBJ whole genome shotgun (WGS) entry which is preliminary data.</text>
</comment>
<gene>
    <name evidence="1" type="ORF">EFL26_05810</name>
</gene>
<proteinExistence type="predicted"/>
<keyword evidence="2" id="KW-1185">Reference proteome</keyword>
<dbReference type="EMBL" id="RJSF01000011">
    <property type="protein sequence ID" value="RNM16271.1"/>
    <property type="molecule type" value="Genomic_DNA"/>
</dbReference>
<evidence type="ECO:0000313" key="1">
    <source>
        <dbReference type="EMBL" id="RNM16271.1"/>
    </source>
</evidence>
<reference evidence="1 2" key="1">
    <citation type="submission" date="2018-11" db="EMBL/GenBank/DDBJ databases">
        <authorList>
            <person name="Li F."/>
        </authorList>
    </citation>
    <scope>NUCLEOTIDE SEQUENCE [LARGE SCALE GENOMIC DNA]</scope>
    <source>
        <strain evidence="1 2">Gsoil 818</strain>
    </source>
</reference>
<dbReference type="OrthoDB" id="7156875at2"/>
<accession>A0A3N0GV37</accession>
<sequence>MLFFVNGHEMVSPTNWDVQTDPVNNTLNRVLTSGPSSLGGLNTTVEYRALPNQQVLRSMVTLSNPGTTSMTIPFTVATNFGSDSGTTVIATSSGDAAVSTADRWLVTADNAVTPGDAVNTSVLAGPGAVAAPPASTSQVVFDCADRDGIQATYNVTIPAGGSRALMFLNELSGTNAAATTGAARFNTNPAATDELLTGLSDAQRDSIVNWRLTEGQPDGLIRKPHHPYVGNNIYNTTGRGQTVRSKVHRGDWQKFTVRIYNDGNTRTTFTAQGLSSTSKVRVKYFAGATNVTTAMKSTQGLSFSLAPGQYKQIKVKMKITRSAHVGVHKFAKVLTTSSSSGVNKQDAVRAILIARS</sequence>
<protein>
    <submittedName>
        <fullName evidence="1">Uncharacterized protein</fullName>
    </submittedName>
</protein>
<evidence type="ECO:0000313" key="2">
    <source>
        <dbReference type="Proteomes" id="UP000279994"/>
    </source>
</evidence>